<evidence type="ECO:0000313" key="3">
    <source>
        <dbReference type="Proteomes" id="UP000807025"/>
    </source>
</evidence>
<dbReference type="OrthoDB" id="2800503at2759"/>
<keyword evidence="3" id="KW-1185">Reference proteome</keyword>
<reference evidence="2" key="1">
    <citation type="submission" date="2020-11" db="EMBL/GenBank/DDBJ databases">
        <authorList>
            <consortium name="DOE Joint Genome Institute"/>
            <person name="Ahrendt S."/>
            <person name="Riley R."/>
            <person name="Andreopoulos W."/>
            <person name="Labutti K."/>
            <person name="Pangilinan J."/>
            <person name="Ruiz-Duenas F.J."/>
            <person name="Barrasa J.M."/>
            <person name="Sanchez-Garcia M."/>
            <person name="Camarero S."/>
            <person name="Miyauchi S."/>
            <person name="Serrano A."/>
            <person name="Linde D."/>
            <person name="Babiker R."/>
            <person name="Drula E."/>
            <person name="Ayuso-Fernandez I."/>
            <person name="Pacheco R."/>
            <person name="Padilla G."/>
            <person name="Ferreira P."/>
            <person name="Barriuso J."/>
            <person name="Kellner H."/>
            <person name="Castanera R."/>
            <person name="Alfaro M."/>
            <person name="Ramirez L."/>
            <person name="Pisabarro A.G."/>
            <person name="Kuo A."/>
            <person name="Tritt A."/>
            <person name="Lipzen A."/>
            <person name="He G."/>
            <person name="Yan M."/>
            <person name="Ng V."/>
            <person name="Cullen D."/>
            <person name="Martin F."/>
            <person name="Rosso M.-N."/>
            <person name="Henrissat B."/>
            <person name="Hibbett D."/>
            <person name="Martinez A.T."/>
            <person name="Grigoriev I.V."/>
        </authorList>
    </citation>
    <scope>NUCLEOTIDE SEQUENCE</scope>
    <source>
        <strain evidence="2">ATCC 90797</strain>
    </source>
</reference>
<proteinExistence type="predicted"/>
<evidence type="ECO:0000313" key="2">
    <source>
        <dbReference type="EMBL" id="KAF9499983.1"/>
    </source>
</evidence>
<dbReference type="AlphaFoldDB" id="A0A9P6A4X2"/>
<accession>A0A9P6A4X2</accession>
<feature type="signal peptide" evidence="1">
    <location>
        <begin position="1"/>
        <end position="15"/>
    </location>
</feature>
<evidence type="ECO:0000256" key="1">
    <source>
        <dbReference type="SAM" id="SignalP"/>
    </source>
</evidence>
<gene>
    <name evidence="2" type="ORF">BDN71DRAFT_1576979</name>
</gene>
<name>A0A9P6A4X2_PLEER</name>
<sequence>MPWNLLPFSLALCTAFPWFELDKDGGMSEEMGGSTDDTGWSTVNILMNNTWGRVMKQGRDILVKKGYNVVDAMARQHMTNNITEATSKDIGNIVDEMRHLDAAEAVKVAKNEIRSTPDTLTAQSYADTARRAATPIKAVTIIIQKVEGINLKDYNLTKLNERELTEKANLALDGIQLIEECSNSLKFMGAQKMKGEDILLILNSAEARRWLSQEDVMKGFLAGFNGTSKMRTSMLIMVAKYILINFNLNKKGSLLRIEQEGGLDKGSIWSVDWIRPPECWSPLQQYAHMKLRFKDKSQADKAI</sequence>
<protein>
    <submittedName>
        <fullName evidence="2">Uncharacterized protein</fullName>
    </submittedName>
</protein>
<keyword evidence="1" id="KW-0732">Signal</keyword>
<dbReference type="EMBL" id="MU154529">
    <property type="protein sequence ID" value="KAF9499983.1"/>
    <property type="molecule type" value="Genomic_DNA"/>
</dbReference>
<feature type="chain" id="PRO_5040441730" evidence="1">
    <location>
        <begin position="16"/>
        <end position="303"/>
    </location>
</feature>
<dbReference type="Proteomes" id="UP000807025">
    <property type="component" value="Unassembled WGS sequence"/>
</dbReference>
<organism evidence="2 3">
    <name type="scientific">Pleurotus eryngii</name>
    <name type="common">Boletus of the steppes</name>
    <dbReference type="NCBI Taxonomy" id="5323"/>
    <lineage>
        <taxon>Eukaryota</taxon>
        <taxon>Fungi</taxon>
        <taxon>Dikarya</taxon>
        <taxon>Basidiomycota</taxon>
        <taxon>Agaricomycotina</taxon>
        <taxon>Agaricomycetes</taxon>
        <taxon>Agaricomycetidae</taxon>
        <taxon>Agaricales</taxon>
        <taxon>Pleurotineae</taxon>
        <taxon>Pleurotaceae</taxon>
        <taxon>Pleurotus</taxon>
    </lineage>
</organism>
<comment type="caution">
    <text evidence="2">The sequence shown here is derived from an EMBL/GenBank/DDBJ whole genome shotgun (WGS) entry which is preliminary data.</text>
</comment>